<dbReference type="AlphaFoldDB" id="A0A0V7ZJ35"/>
<evidence type="ECO:0000313" key="2">
    <source>
        <dbReference type="EMBL" id="KST64541.1"/>
    </source>
</evidence>
<dbReference type="InterPro" id="IPR002575">
    <property type="entry name" value="Aminoglycoside_PTrfase"/>
</dbReference>
<dbReference type="RefSeq" id="WP_027844136.1">
    <property type="nucleotide sequence ID" value="NZ_LMTZ01000120.1"/>
</dbReference>
<evidence type="ECO:0000313" key="3">
    <source>
        <dbReference type="Proteomes" id="UP000053372"/>
    </source>
</evidence>
<gene>
    <name evidence="2" type="ORF">BC008_18105</name>
</gene>
<protein>
    <recommendedName>
        <fullName evidence="1">Aminoglycoside phosphotransferase domain-containing protein</fullName>
    </recommendedName>
</protein>
<dbReference type="SUPFAM" id="SSF56112">
    <property type="entry name" value="Protein kinase-like (PK-like)"/>
    <property type="match status" value="1"/>
</dbReference>
<comment type="caution">
    <text evidence="2">The sequence shown here is derived from an EMBL/GenBank/DDBJ whole genome shotgun (WGS) entry which is preliminary data.</text>
</comment>
<evidence type="ECO:0000259" key="1">
    <source>
        <dbReference type="Pfam" id="PF01636"/>
    </source>
</evidence>
<proteinExistence type="predicted"/>
<dbReference type="EMBL" id="LMTZ01000120">
    <property type="protein sequence ID" value="KST64541.1"/>
    <property type="molecule type" value="Genomic_DNA"/>
</dbReference>
<keyword evidence="3" id="KW-1185">Reference proteome</keyword>
<organism evidence="2 3">
    <name type="scientific">Mastigocoleus testarum BC008</name>
    <dbReference type="NCBI Taxonomy" id="371196"/>
    <lineage>
        <taxon>Bacteria</taxon>
        <taxon>Bacillati</taxon>
        <taxon>Cyanobacteriota</taxon>
        <taxon>Cyanophyceae</taxon>
        <taxon>Nostocales</taxon>
        <taxon>Hapalosiphonaceae</taxon>
        <taxon>Mastigocoleus</taxon>
    </lineage>
</organism>
<dbReference type="Pfam" id="PF01636">
    <property type="entry name" value="APH"/>
    <property type="match status" value="1"/>
</dbReference>
<name>A0A0V7ZJ35_9CYAN</name>
<dbReference type="OrthoDB" id="581471at2"/>
<sequence>MLSQLDTDFVRRDPEIPGLEIILDSEALVSCLASYLPEFNFGNASSHYIRYKPKTNCLVGYKIEVNGEEIDIHAKALRFDERGKFKKLAKYPALAGALGSGRIFFEDSLTVVNITPNDAKLKGLPYLAQLNSHPEKLQQLFPQQPQLWRGKLKRLRYKTERRYVAQWLVKNKPRALLKAYTDKDYQVAYNNATRFQSRDILCLPKPITASQSNNIIGFEWLSGYLLSEVIAQRNLELSLIKNVGVALAELHTQYPNKLKSMSREAEAQNLLLLANWLSLVYPPLTKQINFLAQKLVDYLVSLPTLNYPIHGDFYADQVIITGDRVAIIDLDRAMGGDPAADLGNFLAHLERQVVYGKLSKSQISQIHKALQSGYQTVSPELITARIKLYAAIGLFRLTPEPFRYRKSNWSEIMTMFLDRIEQILQQPSHDEYRDYRSIQYY</sequence>
<reference evidence="2 3" key="1">
    <citation type="journal article" date="2015" name="Genome Announc.">
        <title>Draft Genome of the Euendolithic (true boring) Cyanobacterium Mastigocoleus testarum strain BC008.</title>
        <authorList>
            <person name="Guida B.S."/>
            <person name="Garcia-Pichel F."/>
        </authorList>
    </citation>
    <scope>NUCLEOTIDE SEQUENCE [LARGE SCALE GENOMIC DNA]</scope>
    <source>
        <strain evidence="2 3">BC008</strain>
    </source>
</reference>
<accession>A0A0V7ZJ35</accession>
<dbReference type="Proteomes" id="UP000053372">
    <property type="component" value="Unassembled WGS sequence"/>
</dbReference>
<dbReference type="Gene3D" id="3.90.1200.10">
    <property type="match status" value="1"/>
</dbReference>
<dbReference type="InterPro" id="IPR011009">
    <property type="entry name" value="Kinase-like_dom_sf"/>
</dbReference>
<feature type="domain" description="Aminoglycoside phosphotransferase" evidence="1">
    <location>
        <begin position="167"/>
        <end position="350"/>
    </location>
</feature>